<dbReference type="AlphaFoldDB" id="A0A934X551"/>
<evidence type="ECO:0000313" key="4">
    <source>
        <dbReference type="Proteomes" id="UP000718281"/>
    </source>
</evidence>
<feature type="domain" description="RNB" evidence="2">
    <location>
        <begin position="59"/>
        <end position="377"/>
    </location>
</feature>
<dbReference type="PANTHER" id="PTHR23355:SF9">
    <property type="entry name" value="DIS3-LIKE EXONUCLEASE 2"/>
    <property type="match status" value="1"/>
</dbReference>
<feature type="region of interest" description="Disordered" evidence="1">
    <location>
        <begin position="1"/>
        <end position="21"/>
    </location>
</feature>
<dbReference type="GO" id="GO:0003723">
    <property type="term" value="F:RNA binding"/>
    <property type="evidence" value="ECO:0007669"/>
    <property type="project" value="InterPro"/>
</dbReference>
<dbReference type="Pfam" id="PF00773">
    <property type="entry name" value="RNB"/>
    <property type="match status" value="1"/>
</dbReference>
<dbReference type="GO" id="GO:0004540">
    <property type="term" value="F:RNA nuclease activity"/>
    <property type="evidence" value="ECO:0007669"/>
    <property type="project" value="InterPro"/>
</dbReference>
<evidence type="ECO:0000313" key="3">
    <source>
        <dbReference type="EMBL" id="MBK6300473.1"/>
    </source>
</evidence>
<accession>A0A934X551</accession>
<evidence type="ECO:0000256" key="1">
    <source>
        <dbReference type="SAM" id="MobiDB-lite"/>
    </source>
</evidence>
<dbReference type="InterPro" id="IPR012340">
    <property type="entry name" value="NA-bd_OB-fold"/>
</dbReference>
<dbReference type="Proteomes" id="UP000718281">
    <property type="component" value="Unassembled WGS sequence"/>
</dbReference>
<dbReference type="InterPro" id="IPR040596">
    <property type="entry name" value="RNase_II_C_S1"/>
</dbReference>
<evidence type="ECO:0000259" key="2">
    <source>
        <dbReference type="SMART" id="SM00955"/>
    </source>
</evidence>
<dbReference type="PANTHER" id="PTHR23355">
    <property type="entry name" value="RIBONUCLEASE"/>
    <property type="match status" value="1"/>
</dbReference>
<dbReference type="SMART" id="SM00955">
    <property type="entry name" value="RNB"/>
    <property type="match status" value="1"/>
</dbReference>
<dbReference type="InterPro" id="IPR001900">
    <property type="entry name" value="RNase_II/R"/>
</dbReference>
<name>A0A934X551_9MICO</name>
<gene>
    <name evidence="3" type="ORF">IPF40_05290</name>
</gene>
<comment type="caution">
    <text evidence="3">The sequence shown here is derived from an EMBL/GenBank/DDBJ whole genome shotgun (WGS) entry which is preliminary data.</text>
</comment>
<dbReference type="SUPFAM" id="SSF50249">
    <property type="entry name" value="Nucleic acid-binding proteins"/>
    <property type="match status" value="1"/>
</dbReference>
<proteinExistence type="predicted"/>
<dbReference type="GO" id="GO:0006402">
    <property type="term" value="P:mRNA catabolic process"/>
    <property type="evidence" value="ECO:0007669"/>
    <property type="project" value="TreeGrafter"/>
</dbReference>
<sequence length="487" mass="51827">MPSRVVSYRPGPPPTLAGEPGSLARRFATIREQLHVPGEFPRDVLAAAADAADLVVLPTVDLTDLGFWTLDPVGSMDLDQAMVLAREGTGYRVRYAIADVPAFVTPGGAIDVEARRRGQTIYLPDTRVPLHPPALSEGAASLLPDQVRPAYVWDLGLDEHATVTSTHVGRALVRSRARRDYASVQASVDAGTADEQVRLLQEIGQKRAALESARGGASLPMPEQQVVHEGPGVYRLEFRPPLAAEDWNAQISLMTGMAAAQLMLDAGVGILRTMPAPQRDSVRRFRRQARALGVPWPDGQRYGDFLRGLDRHDPRHLALIHEATSLFRGAGYTPFDGGPPEQQQHAAVAAPYAHVTAPLRRLVDRFGLVVCAAVSAGEPVPTWARESLALLPGLMAEGDRRASAVERACTDAVEAAVMISLVGQSLSGSVVDRNGRGVPVVQLLDPAVVALAQGTAESGDQVTVRVVGADVAAGRVDLEVVPAPASV</sequence>
<dbReference type="EMBL" id="JADIXZ010000004">
    <property type="protein sequence ID" value="MBK6300473.1"/>
    <property type="molecule type" value="Genomic_DNA"/>
</dbReference>
<reference evidence="3 4" key="1">
    <citation type="submission" date="2020-10" db="EMBL/GenBank/DDBJ databases">
        <title>Connecting structure to function with the recovery of over 1000 high-quality activated sludge metagenome-assembled genomes encoding full-length rRNA genes using long-read sequencing.</title>
        <authorList>
            <person name="Singleton C.M."/>
            <person name="Petriglieri F."/>
            <person name="Kristensen J.M."/>
            <person name="Kirkegaard R.H."/>
            <person name="Michaelsen T.Y."/>
            <person name="Andersen M.H."/>
            <person name="Karst S.M."/>
            <person name="Dueholm M.S."/>
            <person name="Nielsen P.H."/>
            <person name="Albertsen M."/>
        </authorList>
    </citation>
    <scope>NUCLEOTIDE SEQUENCE [LARGE SCALE GENOMIC DNA]</scope>
    <source>
        <strain evidence="3">AalE_18-Q3-R2-46_BAT3C.188</strain>
    </source>
</reference>
<dbReference type="InterPro" id="IPR050180">
    <property type="entry name" value="RNR_Ribonuclease"/>
</dbReference>
<dbReference type="Pfam" id="PF18614">
    <property type="entry name" value="RNase_II_C_S1"/>
    <property type="match status" value="1"/>
</dbReference>
<organism evidence="3 4">
    <name type="scientific">Candidatus Phosphoribacter hodrii</name>
    <dbReference type="NCBI Taxonomy" id="2953743"/>
    <lineage>
        <taxon>Bacteria</taxon>
        <taxon>Bacillati</taxon>
        <taxon>Actinomycetota</taxon>
        <taxon>Actinomycetes</taxon>
        <taxon>Micrococcales</taxon>
        <taxon>Dermatophilaceae</taxon>
        <taxon>Candidatus Phosphoribacter</taxon>
    </lineage>
</organism>
<protein>
    <submittedName>
        <fullName evidence="3">RNB domain-containing ribonuclease</fullName>
    </submittedName>
</protein>